<dbReference type="RefSeq" id="WP_092707938.1">
    <property type="nucleotide sequence ID" value="NZ_FMAG01000001.1"/>
</dbReference>
<proteinExistence type="predicted"/>
<sequence length="69" mass="7644">MTSLLVLAALYLLAALVLILIIDRSVGVFFPASAKQRVAVRHDRRFWILPSNLLSGNRHSSGQISEPFP</sequence>
<dbReference type="STRING" id="410764.GA0061103_2208"/>
<name>A0A1C3UHB3_9HYPH</name>
<gene>
    <name evidence="1" type="ORF">GA0061103_2208</name>
</gene>
<dbReference type="EMBL" id="FMAG01000001">
    <property type="protein sequence ID" value="SCB14883.1"/>
    <property type="molecule type" value="Genomic_DNA"/>
</dbReference>
<protein>
    <submittedName>
        <fullName evidence="1">Uncharacterized protein</fullName>
    </submittedName>
</protein>
<dbReference type="Proteomes" id="UP000199101">
    <property type="component" value="Unassembled WGS sequence"/>
</dbReference>
<dbReference type="AlphaFoldDB" id="A0A1C3UHB3"/>
<organism evidence="1 2">
    <name type="scientific">Rhizobium multihospitium</name>
    <dbReference type="NCBI Taxonomy" id="410764"/>
    <lineage>
        <taxon>Bacteria</taxon>
        <taxon>Pseudomonadati</taxon>
        <taxon>Pseudomonadota</taxon>
        <taxon>Alphaproteobacteria</taxon>
        <taxon>Hyphomicrobiales</taxon>
        <taxon>Rhizobiaceae</taxon>
        <taxon>Rhizobium/Agrobacterium group</taxon>
        <taxon>Rhizobium</taxon>
    </lineage>
</organism>
<evidence type="ECO:0000313" key="2">
    <source>
        <dbReference type="Proteomes" id="UP000199101"/>
    </source>
</evidence>
<reference evidence="2" key="1">
    <citation type="submission" date="2016-08" db="EMBL/GenBank/DDBJ databases">
        <authorList>
            <person name="Varghese N."/>
            <person name="Submissions Spin"/>
        </authorList>
    </citation>
    <scope>NUCLEOTIDE SEQUENCE [LARGE SCALE GENOMIC DNA]</scope>
    <source>
        <strain evidence="2">HAMBI 2975</strain>
    </source>
</reference>
<dbReference type="OrthoDB" id="8403019at2"/>
<keyword evidence="2" id="KW-1185">Reference proteome</keyword>
<accession>A0A1C3UHB3</accession>
<evidence type="ECO:0000313" key="1">
    <source>
        <dbReference type="EMBL" id="SCB14883.1"/>
    </source>
</evidence>